<accession>A0A7W2LQX0</accession>
<dbReference type="InterPro" id="IPR058625">
    <property type="entry name" value="MdtA-like_BSH"/>
</dbReference>
<evidence type="ECO:0000256" key="3">
    <source>
        <dbReference type="ARBA" id="ARBA00009477"/>
    </source>
</evidence>
<feature type="region of interest" description="Disordered" evidence="10">
    <location>
        <begin position="36"/>
        <end position="64"/>
    </location>
</feature>
<keyword evidence="5" id="KW-1003">Cell membrane</keyword>
<keyword evidence="4" id="KW-0813">Transport</keyword>
<proteinExistence type="inferred from homology"/>
<dbReference type="Gene3D" id="2.40.30.170">
    <property type="match status" value="1"/>
</dbReference>
<feature type="domain" description="Multidrug resistance protein MdtA-like C-terminal permuted SH3" evidence="15">
    <location>
        <begin position="324"/>
        <end position="385"/>
    </location>
</feature>
<feature type="domain" description="Multidrug resistance protein MdtA-like barrel-sandwich hybrid" evidence="13">
    <location>
        <begin position="90"/>
        <end position="233"/>
    </location>
</feature>
<keyword evidence="11" id="KW-0812">Transmembrane</keyword>
<feature type="transmembrane region" description="Helical" evidence="11">
    <location>
        <begin position="12"/>
        <end position="30"/>
    </location>
</feature>
<keyword evidence="6" id="KW-0997">Cell inner membrane</keyword>
<sequence length="439" mass="46866">MQASNSRSPRRWLLGLLILLLVAALAWWLWPAATPGHKDASGGRGGKGMGMGGRPGFGGSTDPVPVRVEPVTVGDFPLYYKALGTVTATNTVNVRSRVAGELVKIHFKEGQQVKAGDLLAEIDPRTYRIALQQAEGTLAQNQAQLKNAQVDLARYKGLYAEDSIAKQTLDTAEAQVAQFQGLVKTNQAQVNDARLNLEFTQIRAPINGRVGLRQLDLGNLVAANDTNALVVITQTEPISVAFTLPETELDTVLQRYRSGASLPVEAWDRSDSKLQSKGVLASIDNQIDTTTGTLKFKGRFENKDLALFPNQFVNVRLLADTLKQVVMAPAAAIQFGNDGTFAYVVNDQSTVNVRKLKVGASDGEHSVILDGLKAGDRLVLEGTDRLREGTKVEVVENSSQVPTTPGQKLQGQDAKGSEHAGEGQPGQAQPGAAAGKAGA</sequence>
<evidence type="ECO:0000256" key="6">
    <source>
        <dbReference type="ARBA" id="ARBA00022519"/>
    </source>
</evidence>
<feature type="domain" description="Multidrug resistance protein MdtA-like alpha-helical hairpin" evidence="12">
    <location>
        <begin position="131"/>
        <end position="200"/>
    </location>
</feature>
<evidence type="ECO:0000256" key="5">
    <source>
        <dbReference type="ARBA" id="ARBA00022475"/>
    </source>
</evidence>
<feature type="coiled-coil region" evidence="9">
    <location>
        <begin position="131"/>
        <end position="158"/>
    </location>
</feature>
<feature type="domain" description="Multidrug resistance protein MdtA-like beta-barrel" evidence="14">
    <location>
        <begin position="237"/>
        <end position="320"/>
    </location>
</feature>
<dbReference type="GO" id="GO:1990281">
    <property type="term" value="C:efflux pump complex"/>
    <property type="evidence" value="ECO:0007669"/>
    <property type="project" value="TreeGrafter"/>
</dbReference>
<keyword evidence="8 11" id="KW-0472">Membrane</keyword>
<name>A0A7W2LQX0_9PSED</name>
<organism evidence="16 17">
    <name type="scientific">Pseudomonas juntendi</name>
    <dbReference type="NCBI Taxonomy" id="2666183"/>
    <lineage>
        <taxon>Bacteria</taxon>
        <taxon>Pseudomonadati</taxon>
        <taxon>Pseudomonadota</taxon>
        <taxon>Gammaproteobacteria</taxon>
        <taxon>Pseudomonadales</taxon>
        <taxon>Pseudomonadaceae</taxon>
        <taxon>Pseudomonas</taxon>
    </lineage>
</organism>
<evidence type="ECO:0000259" key="14">
    <source>
        <dbReference type="Pfam" id="PF25944"/>
    </source>
</evidence>
<evidence type="ECO:0000256" key="4">
    <source>
        <dbReference type="ARBA" id="ARBA00022448"/>
    </source>
</evidence>
<feature type="compositionally biased region" description="Low complexity" evidence="10">
    <location>
        <begin position="425"/>
        <end position="439"/>
    </location>
</feature>
<dbReference type="InterPro" id="IPR006143">
    <property type="entry name" value="RND_pump_MFP"/>
</dbReference>
<dbReference type="RefSeq" id="WP_029886912.1">
    <property type="nucleotide sequence ID" value="NZ_BQHP01000002.1"/>
</dbReference>
<evidence type="ECO:0000256" key="7">
    <source>
        <dbReference type="ARBA" id="ARBA00023054"/>
    </source>
</evidence>
<comment type="subcellular location">
    <subcellularLocation>
        <location evidence="1">Cell inner membrane</location>
    </subcellularLocation>
    <subcellularLocation>
        <location evidence="2">Membrane</location>
        <topology evidence="2">Lipid-anchor</topology>
    </subcellularLocation>
</comment>
<evidence type="ECO:0000259" key="15">
    <source>
        <dbReference type="Pfam" id="PF25967"/>
    </source>
</evidence>
<reference evidence="16 17" key="1">
    <citation type="submission" date="2020-07" db="EMBL/GenBank/DDBJ databases">
        <title>Diversity of carbapenemase encoding genes among Pseudomonas putida group clinical isolates in a tertiary Brazilian hospital.</title>
        <authorList>
            <person name="Alberto-Lei F."/>
            <person name="Nodari C.S."/>
            <person name="Streling A.P."/>
            <person name="Paulino J.T."/>
            <person name="Bessa-Neto F.O."/>
            <person name="Cayo R."/>
            <person name="Gales A.C."/>
        </authorList>
    </citation>
    <scope>NUCLEOTIDE SEQUENCE [LARGE SCALE GENOMIC DNA]</scope>
    <source>
        <strain evidence="16 17">12273</strain>
    </source>
</reference>
<dbReference type="EMBL" id="JACGCZ010000057">
    <property type="protein sequence ID" value="MBA6145296.1"/>
    <property type="molecule type" value="Genomic_DNA"/>
</dbReference>
<feature type="region of interest" description="Disordered" evidence="10">
    <location>
        <begin position="395"/>
        <end position="439"/>
    </location>
</feature>
<dbReference type="InterPro" id="IPR058624">
    <property type="entry name" value="MdtA-like_HH"/>
</dbReference>
<evidence type="ECO:0000256" key="8">
    <source>
        <dbReference type="ARBA" id="ARBA00023136"/>
    </source>
</evidence>
<dbReference type="NCBIfam" id="NF008589">
    <property type="entry name" value="PRK11556.1"/>
    <property type="match status" value="1"/>
</dbReference>
<feature type="compositionally biased region" description="Gly residues" evidence="10">
    <location>
        <begin position="42"/>
        <end position="59"/>
    </location>
</feature>
<dbReference type="Pfam" id="PF25876">
    <property type="entry name" value="HH_MFP_RND"/>
    <property type="match status" value="1"/>
</dbReference>
<dbReference type="Pfam" id="PF25967">
    <property type="entry name" value="RND-MFP_C"/>
    <property type="match status" value="1"/>
</dbReference>
<protein>
    <submittedName>
        <fullName evidence="16">MdtA/MuxA family multidrug efflux RND transporter periplasmic adaptor subunit</fullName>
    </submittedName>
</protein>
<dbReference type="InterPro" id="IPR058626">
    <property type="entry name" value="MdtA-like_b-barrel"/>
</dbReference>
<evidence type="ECO:0000256" key="11">
    <source>
        <dbReference type="SAM" id="Phobius"/>
    </source>
</evidence>
<dbReference type="GO" id="GO:0015562">
    <property type="term" value="F:efflux transmembrane transporter activity"/>
    <property type="evidence" value="ECO:0007669"/>
    <property type="project" value="TreeGrafter"/>
</dbReference>
<dbReference type="Gene3D" id="2.40.420.20">
    <property type="match status" value="1"/>
</dbReference>
<dbReference type="AlphaFoldDB" id="A0A7W2LQX0"/>
<evidence type="ECO:0000256" key="1">
    <source>
        <dbReference type="ARBA" id="ARBA00004533"/>
    </source>
</evidence>
<keyword evidence="11" id="KW-1133">Transmembrane helix</keyword>
<evidence type="ECO:0000256" key="2">
    <source>
        <dbReference type="ARBA" id="ARBA00004635"/>
    </source>
</evidence>
<evidence type="ECO:0000313" key="17">
    <source>
        <dbReference type="Proteomes" id="UP000590738"/>
    </source>
</evidence>
<dbReference type="Pfam" id="PF25917">
    <property type="entry name" value="BSH_RND"/>
    <property type="match status" value="1"/>
</dbReference>
<dbReference type="Gene3D" id="1.10.287.470">
    <property type="entry name" value="Helix hairpin bin"/>
    <property type="match status" value="1"/>
</dbReference>
<evidence type="ECO:0000256" key="9">
    <source>
        <dbReference type="SAM" id="Coils"/>
    </source>
</evidence>
<comment type="similarity">
    <text evidence="3">Belongs to the membrane fusion protein (MFP) (TC 8.A.1) family.</text>
</comment>
<evidence type="ECO:0000313" key="16">
    <source>
        <dbReference type="EMBL" id="MBA6145296.1"/>
    </source>
</evidence>
<feature type="compositionally biased region" description="Polar residues" evidence="10">
    <location>
        <begin position="396"/>
        <end position="410"/>
    </location>
</feature>
<dbReference type="PANTHER" id="PTHR30469:SF12">
    <property type="entry name" value="MULTIDRUG RESISTANCE PROTEIN MDTA"/>
    <property type="match status" value="1"/>
</dbReference>
<evidence type="ECO:0000256" key="10">
    <source>
        <dbReference type="SAM" id="MobiDB-lite"/>
    </source>
</evidence>
<dbReference type="NCBIfam" id="TIGR01730">
    <property type="entry name" value="RND_mfp"/>
    <property type="match status" value="1"/>
</dbReference>
<dbReference type="InterPro" id="IPR058627">
    <property type="entry name" value="MdtA-like_C"/>
</dbReference>
<gene>
    <name evidence="16" type="ORF">H4B97_22990</name>
</gene>
<dbReference type="Pfam" id="PF25944">
    <property type="entry name" value="Beta-barrel_RND"/>
    <property type="match status" value="1"/>
</dbReference>
<dbReference type="Proteomes" id="UP000590738">
    <property type="component" value="Unassembled WGS sequence"/>
</dbReference>
<comment type="caution">
    <text evidence="16">The sequence shown here is derived from an EMBL/GenBank/DDBJ whole genome shotgun (WGS) entry which is preliminary data.</text>
</comment>
<evidence type="ECO:0000259" key="12">
    <source>
        <dbReference type="Pfam" id="PF25876"/>
    </source>
</evidence>
<dbReference type="SUPFAM" id="SSF111369">
    <property type="entry name" value="HlyD-like secretion proteins"/>
    <property type="match status" value="1"/>
</dbReference>
<keyword evidence="7 9" id="KW-0175">Coiled coil</keyword>
<dbReference type="PANTHER" id="PTHR30469">
    <property type="entry name" value="MULTIDRUG RESISTANCE PROTEIN MDTA"/>
    <property type="match status" value="1"/>
</dbReference>
<evidence type="ECO:0000259" key="13">
    <source>
        <dbReference type="Pfam" id="PF25917"/>
    </source>
</evidence>
<dbReference type="Gene3D" id="2.40.50.100">
    <property type="match status" value="1"/>
</dbReference>